<feature type="domain" description="Copper type II ascorbate-dependent monooxygenase C-terminal" evidence="16">
    <location>
        <begin position="186"/>
        <end position="334"/>
    </location>
</feature>
<dbReference type="InterPro" id="IPR024548">
    <property type="entry name" value="Cu2_monoox_C"/>
</dbReference>
<evidence type="ECO:0000256" key="4">
    <source>
        <dbReference type="ARBA" id="ARBA00022525"/>
    </source>
</evidence>
<dbReference type="PROSITE" id="PS00085">
    <property type="entry name" value="CU2_MONOOXYGENASE_2"/>
    <property type="match status" value="1"/>
</dbReference>
<evidence type="ECO:0000256" key="12">
    <source>
        <dbReference type="ARBA" id="ARBA00048431"/>
    </source>
</evidence>
<dbReference type="GO" id="GO:0006518">
    <property type="term" value="P:peptide metabolic process"/>
    <property type="evidence" value="ECO:0007669"/>
    <property type="project" value="InterPro"/>
</dbReference>
<evidence type="ECO:0000313" key="17">
    <source>
        <dbReference type="EMBL" id="CAD7198105.1"/>
    </source>
</evidence>
<evidence type="ECO:0000256" key="6">
    <source>
        <dbReference type="ARBA" id="ARBA00022729"/>
    </source>
</evidence>
<accession>A0A7R8Z8C0</accession>
<feature type="binding site" evidence="13">
    <location>
        <position position="82"/>
    </location>
    <ligand>
        <name>Cu(2+)</name>
        <dbReference type="ChEBI" id="CHEBI:29036"/>
        <label>1</label>
        <note>catalytic</note>
    </ligand>
</feature>
<dbReference type="PANTHER" id="PTHR10680:SF14">
    <property type="entry name" value="PEPTIDYL-GLYCINE ALPHA-AMIDATING MONOOXYGENASE"/>
    <property type="match status" value="1"/>
</dbReference>
<evidence type="ECO:0000256" key="10">
    <source>
        <dbReference type="ARBA" id="ARBA00023157"/>
    </source>
</evidence>
<comment type="catalytic activity">
    <reaction evidence="12">
        <text>a [peptide]-C-terminal glycine + 2 L-ascorbate + O2 = a [peptide]-C-terminal (2S)-2-hydroxyglycine + 2 monodehydro-L-ascorbate radical + H2O</text>
        <dbReference type="Rhea" id="RHEA:21452"/>
        <dbReference type="Rhea" id="RHEA-COMP:13486"/>
        <dbReference type="Rhea" id="RHEA-COMP:15321"/>
        <dbReference type="ChEBI" id="CHEBI:15377"/>
        <dbReference type="ChEBI" id="CHEBI:15379"/>
        <dbReference type="ChEBI" id="CHEBI:38290"/>
        <dbReference type="ChEBI" id="CHEBI:59513"/>
        <dbReference type="ChEBI" id="CHEBI:137000"/>
        <dbReference type="ChEBI" id="CHEBI:142768"/>
        <dbReference type="EC" id="1.14.17.3"/>
    </reaction>
</comment>
<keyword evidence="8 13" id="KW-0186">Copper</keyword>
<dbReference type="GO" id="GO:0004504">
    <property type="term" value="F:peptidylglycine monooxygenase activity"/>
    <property type="evidence" value="ECO:0007669"/>
    <property type="project" value="UniProtKB-EC"/>
</dbReference>
<feature type="disulfide bond" evidence="14">
    <location>
        <begin position="210"/>
        <end position="322"/>
    </location>
</feature>
<comment type="cofactor">
    <cofactor evidence="13">
        <name>Cu(2+)</name>
        <dbReference type="ChEBI" id="CHEBI:29036"/>
    </cofactor>
    <text evidence="13">Binds 2 Cu(2+) ions per subunit.</text>
</comment>
<evidence type="ECO:0000256" key="11">
    <source>
        <dbReference type="ARBA" id="ARBA00023180"/>
    </source>
</evidence>
<comment type="subcellular location">
    <subcellularLocation>
        <location evidence="1">Secreted</location>
    </subcellularLocation>
</comment>
<dbReference type="AlphaFoldDB" id="A0A7R8Z8C0"/>
<dbReference type="Gene3D" id="2.60.120.230">
    <property type="match status" value="1"/>
</dbReference>
<evidence type="ECO:0000256" key="2">
    <source>
        <dbReference type="ARBA" id="ARBA00010676"/>
    </source>
</evidence>
<dbReference type="InterPro" id="IPR014784">
    <property type="entry name" value="Cu2_ascorb_mOase-like_C"/>
</dbReference>
<comment type="similarity">
    <text evidence="2">Belongs to the copper type II ascorbate-dependent monooxygenase family.</text>
</comment>
<evidence type="ECO:0000256" key="5">
    <source>
        <dbReference type="ARBA" id="ARBA00022723"/>
    </source>
</evidence>
<feature type="disulfide bond" evidence="14">
    <location>
        <begin position="88"/>
        <end position="116"/>
    </location>
</feature>
<keyword evidence="6" id="KW-0732">Signal</keyword>
<dbReference type="GO" id="GO:0005576">
    <property type="term" value="C:extracellular region"/>
    <property type="evidence" value="ECO:0007669"/>
    <property type="project" value="UniProtKB-SubCell"/>
</dbReference>
<evidence type="ECO:0000259" key="15">
    <source>
        <dbReference type="Pfam" id="PF01082"/>
    </source>
</evidence>
<evidence type="ECO:0000256" key="14">
    <source>
        <dbReference type="PIRSR" id="PIRSR600720-3"/>
    </source>
</evidence>
<dbReference type="Pfam" id="PF01082">
    <property type="entry name" value="Cu2_monooxygen"/>
    <property type="match status" value="1"/>
</dbReference>
<dbReference type="SUPFAM" id="SSF49742">
    <property type="entry name" value="PHM/PNGase F"/>
    <property type="match status" value="2"/>
</dbReference>
<evidence type="ECO:0000256" key="9">
    <source>
        <dbReference type="ARBA" id="ARBA00023033"/>
    </source>
</evidence>
<dbReference type="FunFam" id="2.60.120.230:FF:000002">
    <property type="entry name" value="Peptidyl-glycine alpha-amidating monooxygenase B"/>
    <property type="match status" value="1"/>
</dbReference>
<keyword evidence="7" id="KW-0560">Oxidoreductase</keyword>
<evidence type="ECO:0000256" key="13">
    <source>
        <dbReference type="PIRSR" id="PIRSR600720-2"/>
    </source>
</evidence>
<dbReference type="InterPro" id="IPR008977">
    <property type="entry name" value="PHM/PNGase_F_dom_sf"/>
</dbReference>
<name>A0A7R8Z8C0_TIMDO</name>
<feature type="binding site" evidence="13">
    <location>
        <position position="81"/>
    </location>
    <ligand>
        <name>Cu(2+)</name>
        <dbReference type="ChEBI" id="CHEBI:29036"/>
        <label>1</label>
        <note>catalytic</note>
    </ligand>
</feature>
<feature type="binding site" evidence="13">
    <location>
        <position position="228"/>
    </location>
    <ligand>
        <name>Cu(2+)</name>
        <dbReference type="ChEBI" id="CHEBI:29036"/>
        <label>1</label>
        <note>catalytic</note>
    </ligand>
</feature>
<feature type="binding site" evidence="13">
    <location>
        <position position="302"/>
    </location>
    <ligand>
        <name>Cu(2+)</name>
        <dbReference type="ChEBI" id="CHEBI:29036"/>
        <label>1</label>
        <note>catalytic</note>
    </ligand>
</feature>
<dbReference type="PRINTS" id="PR00790">
    <property type="entry name" value="PAMONOXGNASE"/>
</dbReference>
<evidence type="ECO:0000259" key="16">
    <source>
        <dbReference type="Pfam" id="PF03712"/>
    </source>
</evidence>
<dbReference type="GO" id="GO:0005507">
    <property type="term" value="F:copper ion binding"/>
    <property type="evidence" value="ECO:0007669"/>
    <property type="project" value="InterPro"/>
</dbReference>
<keyword evidence="4" id="KW-0964">Secreted</keyword>
<dbReference type="InterPro" id="IPR000720">
    <property type="entry name" value="PHM/PAL"/>
</dbReference>
<dbReference type="Pfam" id="PF03712">
    <property type="entry name" value="Cu2_monoox_C"/>
    <property type="match status" value="1"/>
</dbReference>
<feature type="domain" description="Copper type II ascorbate-dependent monooxygenase N-terminal" evidence="15">
    <location>
        <begin position="68"/>
        <end position="163"/>
    </location>
</feature>
<dbReference type="Gene3D" id="2.60.120.310">
    <property type="entry name" value="Copper type II, ascorbate-dependent monooxygenase, N-terminal domain"/>
    <property type="match status" value="1"/>
</dbReference>
<dbReference type="PANTHER" id="PTHR10680">
    <property type="entry name" value="PEPTIDYL-GLYCINE ALPHA-AMIDATING MONOOXYGENASE"/>
    <property type="match status" value="1"/>
</dbReference>
<gene>
    <name evidence="17" type="ORF">TDIB3V08_LOCUS4394</name>
</gene>
<dbReference type="FunFam" id="2.60.120.310:FF:000005">
    <property type="entry name" value="Peptidylglycine alpha-hydroxylating monooxygenase"/>
    <property type="match status" value="1"/>
</dbReference>
<keyword evidence="5 13" id="KW-0479">Metal-binding</keyword>
<dbReference type="EMBL" id="OA566000">
    <property type="protein sequence ID" value="CAD7198105.1"/>
    <property type="molecule type" value="Genomic_DNA"/>
</dbReference>
<keyword evidence="9" id="KW-0503">Monooxygenase</keyword>
<dbReference type="GO" id="GO:0016020">
    <property type="term" value="C:membrane"/>
    <property type="evidence" value="ECO:0007669"/>
    <property type="project" value="InterPro"/>
</dbReference>
<organism evidence="17">
    <name type="scientific">Timema douglasi</name>
    <name type="common">Walking stick</name>
    <dbReference type="NCBI Taxonomy" id="61478"/>
    <lineage>
        <taxon>Eukaryota</taxon>
        <taxon>Metazoa</taxon>
        <taxon>Ecdysozoa</taxon>
        <taxon>Arthropoda</taxon>
        <taxon>Hexapoda</taxon>
        <taxon>Insecta</taxon>
        <taxon>Pterygota</taxon>
        <taxon>Neoptera</taxon>
        <taxon>Polyneoptera</taxon>
        <taxon>Phasmatodea</taxon>
        <taxon>Timematodea</taxon>
        <taxon>Timematoidea</taxon>
        <taxon>Timematidae</taxon>
        <taxon>Timema</taxon>
    </lineage>
</organism>
<dbReference type="EC" id="1.14.17.3" evidence="3"/>
<evidence type="ECO:0000256" key="7">
    <source>
        <dbReference type="ARBA" id="ARBA00023002"/>
    </source>
</evidence>
<dbReference type="InterPro" id="IPR014783">
    <property type="entry name" value="Cu2_ascorb_mOase_CS-2"/>
</dbReference>
<evidence type="ECO:0000256" key="3">
    <source>
        <dbReference type="ARBA" id="ARBA00012689"/>
    </source>
</evidence>
<feature type="binding site" evidence="13">
    <location>
        <position position="226"/>
    </location>
    <ligand>
        <name>Cu(2+)</name>
        <dbReference type="ChEBI" id="CHEBI:29036"/>
        <label>1</label>
        <note>catalytic</note>
    </ligand>
</feature>
<keyword evidence="11" id="KW-0325">Glycoprotein</keyword>
<feature type="disulfide bond" evidence="14">
    <location>
        <begin position="282"/>
        <end position="303"/>
    </location>
</feature>
<protein>
    <recommendedName>
        <fullName evidence="3">peptidylglycine monooxygenase</fullName>
        <ecNumber evidence="3">1.14.17.3</ecNumber>
    </recommendedName>
</protein>
<dbReference type="InterPro" id="IPR000323">
    <property type="entry name" value="Cu2_ascorb_mOase_N"/>
</dbReference>
<keyword evidence="10 14" id="KW-1015">Disulfide bond</keyword>
<evidence type="ECO:0000256" key="1">
    <source>
        <dbReference type="ARBA" id="ARBA00004613"/>
    </source>
</evidence>
<evidence type="ECO:0000256" key="8">
    <source>
        <dbReference type="ARBA" id="ARBA00023008"/>
    </source>
</evidence>
<feature type="binding site" evidence="13">
    <location>
        <position position="157"/>
    </location>
    <ligand>
        <name>Cu(2+)</name>
        <dbReference type="ChEBI" id="CHEBI:29036"/>
        <label>1</label>
        <note>catalytic</note>
    </ligand>
</feature>
<reference evidence="17" key="1">
    <citation type="submission" date="2020-11" db="EMBL/GenBank/DDBJ databases">
        <authorList>
            <person name="Tran Van P."/>
        </authorList>
    </citation>
    <scope>NUCLEOTIDE SEQUENCE</scope>
</reference>
<sequence>MIEINRNDPVHRDGAVASLGPYSLYVTHLKEGGGVHRSVTLRDMVEGGGRGSVELNTTSALVNYATEAVGFEPNATMETAHHMLLYGCTAPGSKKAVWNCGEMAKHDDTMETSSPCAKGSQVIYAWARDAPPLALPEGVGFQVGGKSPIQYLVLQVHYAVIDKFEDGSTDNSGIFLHYTERPLSKLAGVILLGTGGAIPPKKTEHMDTMCRIKEKKTIHPFAYRTHTHSLGKVVSGYKVRANDGDIDEWTLLGKRDPLTPQMFYPVMNNDTIETGDMLAARCTMESNRDDWTMIGATNKDEMCNFYLMYWVDKTTPLEMKYCFTPGPPYYSWKTEQQLNNIPDKSASILDD</sequence>
<dbReference type="InterPro" id="IPR036939">
    <property type="entry name" value="Cu2_ascorb_mOase_N_sf"/>
</dbReference>
<proteinExistence type="inferred from homology"/>